<evidence type="ECO:0000256" key="2">
    <source>
        <dbReference type="ARBA" id="ARBA00022777"/>
    </source>
</evidence>
<keyword evidence="4" id="KW-0804">Transcription</keyword>
<dbReference type="EMBL" id="FTNR01000002">
    <property type="protein sequence ID" value="SIR73138.1"/>
    <property type="molecule type" value="Genomic_DNA"/>
</dbReference>
<dbReference type="GO" id="GO:0016301">
    <property type="term" value="F:kinase activity"/>
    <property type="evidence" value="ECO:0007669"/>
    <property type="project" value="UniProtKB-KW"/>
</dbReference>
<dbReference type="InterPro" id="IPR029016">
    <property type="entry name" value="GAF-like_dom_sf"/>
</dbReference>
<gene>
    <name evidence="7" type="ORF">SAMN05421752_102128</name>
</gene>
<evidence type="ECO:0000256" key="5">
    <source>
        <dbReference type="PROSITE-ProRule" id="PRU00169"/>
    </source>
</evidence>
<dbReference type="Proteomes" id="UP000185936">
    <property type="component" value="Unassembled WGS sequence"/>
</dbReference>
<evidence type="ECO:0000313" key="7">
    <source>
        <dbReference type="EMBL" id="SIR73138.1"/>
    </source>
</evidence>
<dbReference type="RefSeq" id="WP_076607833.1">
    <property type="nucleotide sequence ID" value="NZ_FTNR01000002.1"/>
</dbReference>
<evidence type="ECO:0000259" key="6">
    <source>
        <dbReference type="PROSITE" id="PS50110"/>
    </source>
</evidence>
<dbReference type="InterPro" id="IPR007050">
    <property type="entry name" value="HTH_bacterioopsin"/>
</dbReference>
<keyword evidence="3" id="KW-0805">Transcription regulation</keyword>
<reference evidence="8" key="1">
    <citation type="submission" date="2017-01" db="EMBL/GenBank/DDBJ databases">
        <authorList>
            <person name="Varghese N."/>
            <person name="Submissions S."/>
        </authorList>
    </citation>
    <scope>NUCLEOTIDE SEQUENCE [LARGE SCALE GENOMIC DNA]</scope>
    <source>
        <strain evidence="8">type strain: HArc-</strain>
    </source>
</reference>
<dbReference type="Pfam" id="PF04967">
    <property type="entry name" value="HTH_10"/>
    <property type="match status" value="1"/>
</dbReference>
<dbReference type="SUPFAM" id="SSF52172">
    <property type="entry name" value="CheY-like"/>
    <property type="match status" value="1"/>
</dbReference>
<organism evidence="7 8">
    <name type="scientific">Natronorubrum thiooxidans</name>
    <dbReference type="NCBI Taxonomy" id="308853"/>
    <lineage>
        <taxon>Archaea</taxon>
        <taxon>Methanobacteriati</taxon>
        <taxon>Methanobacteriota</taxon>
        <taxon>Stenosarchaea group</taxon>
        <taxon>Halobacteria</taxon>
        <taxon>Halobacteriales</taxon>
        <taxon>Natrialbaceae</taxon>
        <taxon>Natronorubrum</taxon>
    </lineage>
</organism>
<keyword evidence="8" id="KW-1185">Reference proteome</keyword>
<proteinExistence type="predicted"/>
<protein>
    <submittedName>
        <fullName evidence="7">Response regulator receiver domain-containing protein</fullName>
    </submittedName>
</protein>
<dbReference type="InterPro" id="IPR001789">
    <property type="entry name" value="Sig_transdc_resp-reg_receiver"/>
</dbReference>
<dbReference type="InterPro" id="IPR031803">
    <property type="entry name" value="BAT_GAF/HTH-assoc"/>
</dbReference>
<name>A0A1N7DBB8_9EURY</name>
<dbReference type="SUPFAM" id="SSF55781">
    <property type="entry name" value="GAF domain-like"/>
    <property type="match status" value="1"/>
</dbReference>
<dbReference type="PANTHER" id="PTHR34236:SF1">
    <property type="entry name" value="DIMETHYL SULFOXIDE REDUCTASE TRANSCRIPTIONAL ACTIVATOR"/>
    <property type="match status" value="1"/>
</dbReference>
<dbReference type="AlphaFoldDB" id="A0A1N7DBB8"/>
<evidence type="ECO:0000256" key="1">
    <source>
        <dbReference type="ARBA" id="ARBA00022679"/>
    </source>
</evidence>
<dbReference type="Pfam" id="PF15915">
    <property type="entry name" value="BAT"/>
    <property type="match status" value="1"/>
</dbReference>
<dbReference type="Gene3D" id="3.40.50.2300">
    <property type="match status" value="1"/>
</dbReference>
<evidence type="ECO:0000313" key="8">
    <source>
        <dbReference type="Proteomes" id="UP000185936"/>
    </source>
</evidence>
<accession>A0A1N7DBB8</accession>
<dbReference type="SMART" id="SM00448">
    <property type="entry name" value="REC"/>
    <property type="match status" value="1"/>
</dbReference>
<dbReference type="CDD" id="cd00156">
    <property type="entry name" value="REC"/>
    <property type="match status" value="1"/>
</dbReference>
<dbReference type="Gene3D" id="3.30.450.40">
    <property type="match status" value="1"/>
</dbReference>
<feature type="modified residue" description="4-aspartylphosphate" evidence="5">
    <location>
        <position position="82"/>
    </location>
</feature>
<dbReference type="PANTHER" id="PTHR34236">
    <property type="entry name" value="DIMETHYL SULFOXIDE REDUCTASE TRANSCRIPTIONAL ACTIVATOR"/>
    <property type="match status" value="1"/>
</dbReference>
<dbReference type="Gene3D" id="1.10.10.10">
    <property type="entry name" value="Winged helix-like DNA-binding domain superfamily/Winged helix DNA-binding domain"/>
    <property type="match status" value="1"/>
</dbReference>
<dbReference type="InterPro" id="IPR011006">
    <property type="entry name" value="CheY-like_superfamily"/>
</dbReference>
<sequence length="560" mass="62569">MSETNTQTESNADTETLAILLIEDNPGDARLIQEMLRGTEELAQRISSDESAGHVPEITRETRLEDGLETLDSMAVDVVLLDLNLPDSEGLRTLERVHSESEETPIVVLTGVRDQQVGVQAIQRGAQDFLVKDEVTSELLVRTIHHAIERARQERERRRQREQLEALNRLNRIGHAITHAVITTETRPDLEQRVCERLVASDAYRFAWIGEVNPGSDRIVPKAAAGVEEGYLDDVEISIDEDDESGQGPAGMALRTEKVQVMNDAQMDPQFEPWRKAALERGYHSSVAIPIIYENLVYGVLNVYSSSPRAFEGAETTILARIGDVIAHAITAIERKDALVSDAVIELEFRVDEMAEPLVALSAAESCLIELEQLIRGDEALLAYGSAQGVDQELFRDAIAETDGFSEVRFLTVRRDEFEFELVAPTAVSLFETIATHGGRVQSATIDDGEFRFVVELPRGRDTRQMIELINEQRDDVSYLAQRTSERSEHEESGSSSVLKEELTDKQRAALETAYFAGYFDWPRESTGEEIADRLGIAPATFNQHLRTAERKFFDSVLGE</sequence>
<evidence type="ECO:0000256" key="4">
    <source>
        <dbReference type="ARBA" id="ARBA00023163"/>
    </source>
</evidence>
<evidence type="ECO:0000256" key="3">
    <source>
        <dbReference type="ARBA" id="ARBA00023015"/>
    </source>
</evidence>
<dbReference type="GO" id="GO:0000160">
    <property type="term" value="P:phosphorelay signal transduction system"/>
    <property type="evidence" value="ECO:0007669"/>
    <property type="project" value="InterPro"/>
</dbReference>
<dbReference type="OrthoDB" id="205707at2157"/>
<dbReference type="InterPro" id="IPR036388">
    <property type="entry name" value="WH-like_DNA-bd_sf"/>
</dbReference>
<dbReference type="Pfam" id="PF00072">
    <property type="entry name" value="Response_reg"/>
    <property type="match status" value="1"/>
</dbReference>
<dbReference type="Pfam" id="PF13185">
    <property type="entry name" value="GAF_2"/>
    <property type="match status" value="1"/>
</dbReference>
<dbReference type="STRING" id="308853.SAMN05421752_102128"/>
<dbReference type="PROSITE" id="PS50110">
    <property type="entry name" value="RESPONSE_REGULATORY"/>
    <property type="match status" value="1"/>
</dbReference>
<keyword evidence="2" id="KW-0418">Kinase</keyword>
<keyword evidence="5" id="KW-0597">Phosphoprotein</keyword>
<keyword evidence="1" id="KW-0808">Transferase</keyword>
<dbReference type="SMART" id="SM00065">
    <property type="entry name" value="GAF"/>
    <property type="match status" value="1"/>
</dbReference>
<feature type="domain" description="Response regulatory" evidence="6">
    <location>
        <begin position="18"/>
        <end position="147"/>
    </location>
</feature>
<dbReference type="InterPro" id="IPR003018">
    <property type="entry name" value="GAF"/>
</dbReference>